<proteinExistence type="predicted"/>
<name>A0A2G9TC27_TELCI</name>
<dbReference type="InterPro" id="IPR000719">
    <property type="entry name" value="Prot_kinase_dom"/>
</dbReference>
<sequence length="108" mass="12322">GLEYLHSSQIGFHGSLTPWACLIDRNWTIKLTDFGIADSLERWEKQGLIATETLKEGEDEWKSGSLQKTKWDRNQRRSAISSGKARQFTAALSIMLQSKFGQRRPVIL</sequence>
<evidence type="ECO:0000313" key="2">
    <source>
        <dbReference type="EMBL" id="PIO55529.1"/>
    </source>
</evidence>
<feature type="domain" description="Protein kinase" evidence="1">
    <location>
        <begin position="1"/>
        <end position="108"/>
    </location>
</feature>
<dbReference type="SUPFAM" id="SSF56112">
    <property type="entry name" value="Protein kinase-like (PK-like)"/>
    <property type="match status" value="1"/>
</dbReference>
<dbReference type="InterPro" id="IPR011009">
    <property type="entry name" value="Kinase-like_dom_sf"/>
</dbReference>
<dbReference type="EMBL" id="KZ385614">
    <property type="protein sequence ID" value="PIO55529.1"/>
    <property type="molecule type" value="Genomic_DNA"/>
</dbReference>
<reference evidence="2 3" key="1">
    <citation type="submission" date="2015-09" db="EMBL/GenBank/DDBJ databases">
        <title>Draft genome of the parasitic nematode Teladorsagia circumcincta isolate WARC Sus (inbred).</title>
        <authorList>
            <person name="Mitreva M."/>
        </authorList>
    </citation>
    <scope>NUCLEOTIDE SEQUENCE [LARGE SCALE GENOMIC DNA]</scope>
    <source>
        <strain evidence="2 3">S</strain>
    </source>
</reference>
<evidence type="ECO:0000313" key="3">
    <source>
        <dbReference type="Proteomes" id="UP000230423"/>
    </source>
</evidence>
<dbReference type="GO" id="GO:0004672">
    <property type="term" value="F:protein kinase activity"/>
    <property type="evidence" value="ECO:0007669"/>
    <property type="project" value="InterPro"/>
</dbReference>
<keyword evidence="3" id="KW-1185">Reference proteome</keyword>
<organism evidence="2 3">
    <name type="scientific">Teladorsagia circumcincta</name>
    <name type="common">Brown stomach worm</name>
    <name type="synonym">Ostertagia circumcincta</name>
    <dbReference type="NCBI Taxonomy" id="45464"/>
    <lineage>
        <taxon>Eukaryota</taxon>
        <taxon>Metazoa</taxon>
        <taxon>Ecdysozoa</taxon>
        <taxon>Nematoda</taxon>
        <taxon>Chromadorea</taxon>
        <taxon>Rhabditida</taxon>
        <taxon>Rhabditina</taxon>
        <taxon>Rhabditomorpha</taxon>
        <taxon>Strongyloidea</taxon>
        <taxon>Trichostrongylidae</taxon>
        <taxon>Teladorsagia</taxon>
    </lineage>
</organism>
<dbReference type="OrthoDB" id="1890790at2759"/>
<evidence type="ECO:0000259" key="1">
    <source>
        <dbReference type="PROSITE" id="PS50011"/>
    </source>
</evidence>
<dbReference type="Gene3D" id="1.10.510.10">
    <property type="entry name" value="Transferase(Phosphotransferase) domain 1"/>
    <property type="match status" value="1"/>
</dbReference>
<feature type="non-terminal residue" evidence="2">
    <location>
        <position position="1"/>
    </location>
</feature>
<dbReference type="Proteomes" id="UP000230423">
    <property type="component" value="Unassembled WGS sequence"/>
</dbReference>
<dbReference type="PROSITE" id="PS50011">
    <property type="entry name" value="PROTEIN_KINASE_DOM"/>
    <property type="match status" value="1"/>
</dbReference>
<accession>A0A2G9TC27</accession>
<dbReference type="GO" id="GO:0005524">
    <property type="term" value="F:ATP binding"/>
    <property type="evidence" value="ECO:0007669"/>
    <property type="project" value="InterPro"/>
</dbReference>
<dbReference type="AlphaFoldDB" id="A0A2G9TC27"/>
<protein>
    <recommendedName>
        <fullName evidence="1">Protein kinase domain-containing protein</fullName>
    </recommendedName>
</protein>
<gene>
    <name evidence="2" type="ORF">TELCIR_23083</name>
</gene>